<evidence type="ECO:0000256" key="7">
    <source>
        <dbReference type="ARBA" id="ARBA00023136"/>
    </source>
</evidence>
<feature type="domain" description="ABC transporter" evidence="8">
    <location>
        <begin position="2"/>
        <end position="238"/>
    </location>
</feature>
<keyword evidence="3" id="KW-0547">Nucleotide-binding</keyword>
<proteinExistence type="predicted"/>
<dbReference type="InterPro" id="IPR050086">
    <property type="entry name" value="MetN_ABC_transporter-like"/>
</dbReference>
<evidence type="ECO:0000256" key="3">
    <source>
        <dbReference type="ARBA" id="ARBA00022741"/>
    </source>
</evidence>
<keyword evidence="5" id="KW-1278">Translocase</keyword>
<dbReference type="InterPro" id="IPR045865">
    <property type="entry name" value="ACT-like_dom_sf"/>
</dbReference>
<dbReference type="InterPro" id="IPR018449">
    <property type="entry name" value="NIL_domain"/>
</dbReference>
<keyword evidence="6" id="KW-0029">Amino-acid transport</keyword>
<dbReference type="Pfam" id="PF09383">
    <property type="entry name" value="NIL"/>
    <property type="match status" value="1"/>
</dbReference>
<keyword evidence="1" id="KW-0813">Transport</keyword>
<dbReference type="Gene3D" id="3.30.70.260">
    <property type="match status" value="1"/>
</dbReference>
<evidence type="ECO:0000256" key="4">
    <source>
        <dbReference type="ARBA" id="ARBA00022840"/>
    </source>
</evidence>
<dbReference type="InterPro" id="IPR003439">
    <property type="entry name" value="ABC_transporter-like_ATP-bd"/>
</dbReference>
<dbReference type="Pfam" id="PF00005">
    <property type="entry name" value="ABC_tran"/>
    <property type="match status" value="1"/>
</dbReference>
<dbReference type="CDD" id="cd03258">
    <property type="entry name" value="ABC_MetN_methionine_transporter"/>
    <property type="match status" value="1"/>
</dbReference>
<keyword evidence="10" id="KW-1185">Reference proteome</keyword>
<keyword evidence="2" id="KW-1003">Cell membrane</keyword>
<dbReference type="SMART" id="SM00382">
    <property type="entry name" value="AAA"/>
    <property type="match status" value="1"/>
</dbReference>
<sequence>MISLKGISKTYPNGFCALKNIDLEVSKGDIMGIIGYSGAGKSTLIRIINRLEEPTSGELKIDNINILKLNQKQLQAQRQKIGMIFQHFNLLSAKNVFDNVAFALRIAKWDKKAIKPRVDELLEMVGLSERAAFYPSQLSGGQKQRVAIARALANHPKVLLCDEATSALDTKTTRSILALLREIQQRLDLSVVLITHQIEVVREICNKMCVMSDGEIVERGSVNEVFAKPKHPITQELIAFLPQDDKHIITHLRDLRNVYRVIFTGVYAQSPLISQMIKHFDIDVNILSGHIDELATGEVGHLTLKIIATDDKRDKALAWLKTQGVSVFSIDSNPQVQGKCYA</sequence>
<dbReference type="InterPro" id="IPR017871">
    <property type="entry name" value="ABC_transporter-like_CS"/>
</dbReference>
<evidence type="ECO:0000256" key="5">
    <source>
        <dbReference type="ARBA" id="ARBA00022967"/>
    </source>
</evidence>
<reference evidence="9 10" key="1">
    <citation type="submission" date="2024-02" db="EMBL/GenBank/DDBJ databases">
        <title>Genome and pathogenicity analysis of Helicobacter mastomyrinus isolated from mice.</title>
        <authorList>
            <person name="Zhu L."/>
        </authorList>
    </citation>
    <scope>NUCLEOTIDE SEQUENCE [LARGE SCALE GENOMIC DNA]</scope>
    <source>
        <strain evidence="9 10">Hm-17</strain>
    </source>
</reference>
<keyword evidence="7" id="KW-0472">Membrane</keyword>
<evidence type="ECO:0000313" key="9">
    <source>
        <dbReference type="EMBL" id="XAM17134.1"/>
    </source>
</evidence>
<keyword evidence="4 9" id="KW-0067">ATP-binding</keyword>
<protein>
    <submittedName>
        <fullName evidence="9">Methionine ABC transporter ATP-binding protein</fullName>
    </submittedName>
</protein>
<dbReference type="RefSeq" id="WP_295700241.1">
    <property type="nucleotide sequence ID" value="NZ_CP145316.1"/>
</dbReference>
<dbReference type="SMART" id="SM00930">
    <property type="entry name" value="NIL"/>
    <property type="match status" value="1"/>
</dbReference>
<dbReference type="InterPro" id="IPR041701">
    <property type="entry name" value="MetN_ABC"/>
</dbReference>
<dbReference type="Proteomes" id="UP001434737">
    <property type="component" value="Chromosome"/>
</dbReference>
<evidence type="ECO:0000259" key="8">
    <source>
        <dbReference type="PROSITE" id="PS50893"/>
    </source>
</evidence>
<dbReference type="InterPro" id="IPR003593">
    <property type="entry name" value="AAA+_ATPase"/>
</dbReference>
<dbReference type="SUPFAM" id="SSF52540">
    <property type="entry name" value="P-loop containing nucleoside triphosphate hydrolases"/>
    <property type="match status" value="1"/>
</dbReference>
<gene>
    <name evidence="9" type="ORF">V3I05_05415</name>
</gene>
<evidence type="ECO:0000256" key="6">
    <source>
        <dbReference type="ARBA" id="ARBA00022970"/>
    </source>
</evidence>
<dbReference type="PROSITE" id="PS50893">
    <property type="entry name" value="ABC_TRANSPORTER_2"/>
    <property type="match status" value="1"/>
</dbReference>
<accession>A0ABZ3F528</accession>
<evidence type="ECO:0000256" key="1">
    <source>
        <dbReference type="ARBA" id="ARBA00022448"/>
    </source>
</evidence>
<dbReference type="PANTHER" id="PTHR43166">
    <property type="entry name" value="AMINO ACID IMPORT ATP-BINDING PROTEIN"/>
    <property type="match status" value="1"/>
</dbReference>
<dbReference type="GO" id="GO:0005524">
    <property type="term" value="F:ATP binding"/>
    <property type="evidence" value="ECO:0007669"/>
    <property type="project" value="UniProtKB-KW"/>
</dbReference>
<dbReference type="PROSITE" id="PS00211">
    <property type="entry name" value="ABC_TRANSPORTER_1"/>
    <property type="match status" value="1"/>
</dbReference>
<dbReference type="EMBL" id="CP145316">
    <property type="protein sequence ID" value="XAM17134.1"/>
    <property type="molecule type" value="Genomic_DNA"/>
</dbReference>
<name>A0ABZ3F528_9HELI</name>
<evidence type="ECO:0000256" key="2">
    <source>
        <dbReference type="ARBA" id="ARBA00022475"/>
    </source>
</evidence>
<dbReference type="PANTHER" id="PTHR43166:SF30">
    <property type="entry name" value="METHIONINE IMPORT ATP-BINDING PROTEIN METN"/>
    <property type="match status" value="1"/>
</dbReference>
<dbReference type="InterPro" id="IPR027417">
    <property type="entry name" value="P-loop_NTPase"/>
</dbReference>
<dbReference type="Gene3D" id="3.40.50.300">
    <property type="entry name" value="P-loop containing nucleotide triphosphate hydrolases"/>
    <property type="match status" value="1"/>
</dbReference>
<dbReference type="SUPFAM" id="SSF55021">
    <property type="entry name" value="ACT-like"/>
    <property type="match status" value="1"/>
</dbReference>
<organism evidence="9 10">
    <name type="scientific">Helicobacter mastomyrinus</name>
    <dbReference type="NCBI Taxonomy" id="287948"/>
    <lineage>
        <taxon>Bacteria</taxon>
        <taxon>Pseudomonadati</taxon>
        <taxon>Campylobacterota</taxon>
        <taxon>Epsilonproteobacteria</taxon>
        <taxon>Campylobacterales</taxon>
        <taxon>Helicobacteraceae</taxon>
        <taxon>Helicobacter</taxon>
    </lineage>
</organism>
<evidence type="ECO:0000313" key="10">
    <source>
        <dbReference type="Proteomes" id="UP001434737"/>
    </source>
</evidence>